<dbReference type="EMBL" id="WBVM01000001">
    <property type="protein sequence ID" value="KAB2810929.1"/>
    <property type="molecule type" value="Genomic_DNA"/>
</dbReference>
<dbReference type="AlphaFoldDB" id="A0A7J5DY46"/>
<comment type="caution">
    <text evidence="1">The sequence shown here is derived from an EMBL/GenBank/DDBJ whole genome shotgun (WGS) entry which is preliminary data.</text>
</comment>
<accession>A0A7J5DY46</accession>
<evidence type="ECO:0000313" key="2">
    <source>
        <dbReference type="Proteomes" id="UP000449906"/>
    </source>
</evidence>
<organism evidence="1 2">
    <name type="scientific">Nocardioides simplex</name>
    <name type="common">Arthrobacter simplex</name>
    <dbReference type="NCBI Taxonomy" id="2045"/>
    <lineage>
        <taxon>Bacteria</taxon>
        <taxon>Bacillati</taxon>
        <taxon>Actinomycetota</taxon>
        <taxon>Actinomycetes</taxon>
        <taxon>Propionibacteriales</taxon>
        <taxon>Nocardioidaceae</taxon>
        <taxon>Pimelobacter</taxon>
    </lineage>
</organism>
<protein>
    <submittedName>
        <fullName evidence="1">Uncharacterized protein</fullName>
    </submittedName>
</protein>
<reference evidence="1 2" key="1">
    <citation type="submission" date="2019-09" db="EMBL/GenBank/DDBJ databases">
        <title>Pimelobacter sp. isolated from Paulinella.</title>
        <authorList>
            <person name="Jeong S.E."/>
        </authorList>
    </citation>
    <scope>NUCLEOTIDE SEQUENCE [LARGE SCALE GENOMIC DNA]</scope>
    <source>
        <strain evidence="1 2">Pch-N</strain>
    </source>
</reference>
<sequence>MRRSVMSVQPQLVRRIGVELVPGPALVVDHGAQVGVTGGPGFFNLPFFGLPNALHQPWPEQICHGPFGHRLADLSQGADLRSSTYCTIVLVVRSYK</sequence>
<proteinExistence type="predicted"/>
<name>A0A7J5DY46_NOCSI</name>
<gene>
    <name evidence="1" type="ORF">F9L07_03025</name>
</gene>
<evidence type="ECO:0000313" key="1">
    <source>
        <dbReference type="EMBL" id="KAB2810929.1"/>
    </source>
</evidence>
<dbReference type="Proteomes" id="UP000449906">
    <property type="component" value="Unassembled WGS sequence"/>
</dbReference>